<evidence type="ECO:0000313" key="2">
    <source>
        <dbReference type="EMBL" id="AKH44176.1"/>
    </source>
</evidence>
<dbReference type="STRING" id="1267766.WYH_03157"/>
<dbReference type="Proteomes" id="UP000034392">
    <property type="component" value="Chromosome"/>
</dbReference>
<keyword evidence="2" id="KW-0969">Cilium</keyword>
<proteinExistence type="predicted"/>
<accession>A0A0F7KY54</accession>
<dbReference type="EMBL" id="CP011452">
    <property type="protein sequence ID" value="AKH44176.1"/>
    <property type="molecule type" value="Genomic_DNA"/>
</dbReference>
<name>A0A0F7KY54_9SPHN</name>
<dbReference type="KEGG" id="aay:WYH_03157"/>
<dbReference type="PATRIC" id="fig|1267766.3.peg.3202"/>
<evidence type="ECO:0000313" key="3">
    <source>
        <dbReference type="Proteomes" id="UP000034392"/>
    </source>
</evidence>
<keyword evidence="2" id="KW-0966">Cell projection</keyword>
<reference evidence="2" key="1">
    <citation type="submission" date="2015-05" db="EMBL/GenBank/DDBJ databases">
        <title>The complete genome of Altererythrobacter atlanticus strain 26DY36.</title>
        <authorList>
            <person name="Wu Y.-H."/>
            <person name="Cheng H."/>
            <person name="Wu X.-W."/>
        </authorList>
    </citation>
    <scope>NUCLEOTIDE SEQUENCE [LARGE SCALE GENOMIC DNA]</scope>
    <source>
        <strain evidence="2">26DY36</strain>
    </source>
</reference>
<dbReference type="OrthoDB" id="8481704at2"/>
<keyword evidence="2" id="KW-0282">Flagellum</keyword>
<sequence>MTQPIALASHNASSAFQSTQPGDREKLGEVAEQFEAIFLRQMLAAARKADFGGNELFGGQGEQTFREMQDAQFADIASQTGMIGFAASIEAQLSQYIQPED</sequence>
<dbReference type="InterPro" id="IPR019301">
    <property type="entry name" value="Flagellar_prot_FlgJ_N"/>
</dbReference>
<gene>
    <name evidence="2" type="ORF">WYH_03157</name>
</gene>
<dbReference type="RefSeq" id="WP_046904559.1">
    <property type="nucleotide sequence ID" value="NZ_CP011452.2"/>
</dbReference>
<feature type="compositionally biased region" description="Polar residues" evidence="1">
    <location>
        <begin position="10"/>
        <end position="21"/>
    </location>
</feature>
<organism evidence="2 3">
    <name type="scientific">Croceibacterium atlanticum</name>
    <dbReference type="NCBI Taxonomy" id="1267766"/>
    <lineage>
        <taxon>Bacteria</taxon>
        <taxon>Pseudomonadati</taxon>
        <taxon>Pseudomonadota</taxon>
        <taxon>Alphaproteobacteria</taxon>
        <taxon>Sphingomonadales</taxon>
        <taxon>Erythrobacteraceae</taxon>
        <taxon>Croceibacterium</taxon>
    </lineage>
</organism>
<dbReference type="Pfam" id="PF10135">
    <property type="entry name" value="Rod-binding"/>
    <property type="match status" value="1"/>
</dbReference>
<feature type="region of interest" description="Disordered" evidence="1">
    <location>
        <begin position="1"/>
        <end position="25"/>
    </location>
</feature>
<evidence type="ECO:0000256" key="1">
    <source>
        <dbReference type="SAM" id="MobiDB-lite"/>
    </source>
</evidence>
<keyword evidence="3" id="KW-1185">Reference proteome</keyword>
<dbReference type="AlphaFoldDB" id="A0A0F7KY54"/>
<protein>
    <submittedName>
        <fullName evidence="2">Flagellar rod assembly protein/muramidase FlgJ</fullName>
    </submittedName>
</protein>